<comment type="caution">
    <text evidence="1">The sequence shown here is derived from an EMBL/GenBank/DDBJ whole genome shotgun (WGS) entry which is preliminary data.</text>
</comment>
<dbReference type="AlphaFoldDB" id="A0AAP0EM17"/>
<dbReference type="EMBL" id="JBBNAF010000012">
    <property type="protein sequence ID" value="KAK9093048.1"/>
    <property type="molecule type" value="Genomic_DNA"/>
</dbReference>
<dbReference type="PANTHER" id="PTHR10426:SF86">
    <property type="entry name" value="PROTEIN STRICTOSIDINE SYNTHASE-LIKE 10-LIKE"/>
    <property type="match status" value="1"/>
</dbReference>
<reference evidence="1 2" key="1">
    <citation type="submission" date="2024-01" db="EMBL/GenBank/DDBJ databases">
        <title>Genome assemblies of Stephania.</title>
        <authorList>
            <person name="Yang L."/>
        </authorList>
    </citation>
    <scope>NUCLEOTIDE SEQUENCE [LARGE SCALE GENOMIC DNA]</scope>
    <source>
        <strain evidence="1">YNDBR</strain>
        <tissue evidence="1">Leaf</tissue>
    </source>
</reference>
<proteinExistence type="predicted"/>
<evidence type="ECO:0000313" key="2">
    <source>
        <dbReference type="Proteomes" id="UP001420932"/>
    </source>
</evidence>
<name>A0AAP0EM17_9MAGN</name>
<dbReference type="GO" id="GO:0012505">
    <property type="term" value="C:endomembrane system"/>
    <property type="evidence" value="ECO:0007669"/>
    <property type="project" value="TreeGrafter"/>
</dbReference>
<dbReference type="GO" id="GO:0016787">
    <property type="term" value="F:hydrolase activity"/>
    <property type="evidence" value="ECO:0007669"/>
    <property type="project" value="TreeGrafter"/>
</dbReference>
<accession>A0AAP0EM17</accession>
<dbReference type="InterPro" id="IPR011042">
    <property type="entry name" value="6-blade_b-propeller_TolB-like"/>
</dbReference>
<sequence>MNLAKPQDSQGNQKNINLHRIFCSKETLNVKHMGLDTWATLVSAFIAPMCTYRRKEICNGSDIYTIDPTCGRQFRLKFNNKTCQLYIADAYYGLMLVGPKGGKAKSLVTKEPD</sequence>
<protein>
    <submittedName>
        <fullName evidence="1">Uncharacterized protein</fullName>
    </submittedName>
</protein>
<organism evidence="1 2">
    <name type="scientific">Stephania yunnanensis</name>
    <dbReference type="NCBI Taxonomy" id="152371"/>
    <lineage>
        <taxon>Eukaryota</taxon>
        <taxon>Viridiplantae</taxon>
        <taxon>Streptophyta</taxon>
        <taxon>Embryophyta</taxon>
        <taxon>Tracheophyta</taxon>
        <taxon>Spermatophyta</taxon>
        <taxon>Magnoliopsida</taxon>
        <taxon>Ranunculales</taxon>
        <taxon>Menispermaceae</taxon>
        <taxon>Menispermoideae</taxon>
        <taxon>Cissampelideae</taxon>
        <taxon>Stephania</taxon>
    </lineage>
</organism>
<keyword evidence="2" id="KW-1185">Reference proteome</keyword>
<dbReference type="Gene3D" id="2.120.10.30">
    <property type="entry name" value="TolB, C-terminal domain"/>
    <property type="match status" value="1"/>
</dbReference>
<gene>
    <name evidence="1" type="ORF">Syun_027959</name>
</gene>
<evidence type="ECO:0000313" key="1">
    <source>
        <dbReference type="EMBL" id="KAK9093048.1"/>
    </source>
</evidence>
<dbReference type="Proteomes" id="UP001420932">
    <property type="component" value="Unassembled WGS sequence"/>
</dbReference>
<dbReference type="PANTHER" id="PTHR10426">
    <property type="entry name" value="STRICTOSIDINE SYNTHASE-RELATED"/>
    <property type="match status" value="1"/>
</dbReference>